<feature type="domain" description="Peptidase S26" evidence="10">
    <location>
        <begin position="15"/>
        <end position="93"/>
    </location>
</feature>
<dbReference type="GO" id="GO:0042720">
    <property type="term" value="C:mitochondrial inner membrane peptidase complex"/>
    <property type="evidence" value="ECO:0007669"/>
    <property type="project" value="TreeGrafter"/>
</dbReference>
<evidence type="ECO:0000256" key="4">
    <source>
        <dbReference type="ARBA" id="ARBA00022801"/>
    </source>
</evidence>
<dbReference type="Proteomes" id="UP001154078">
    <property type="component" value="Chromosome 7"/>
</dbReference>
<dbReference type="InterPro" id="IPR019533">
    <property type="entry name" value="Peptidase_S26"/>
</dbReference>
<dbReference type="InterPro" id="IPR052064">
    <property type="entry name" value="Mito_IMP1_subunit"/>
</dbReference>
<dbReference type="AlphaFoldDB" id="A0A9P0BCL4"/>
<evidence type="ECO:0000256" key="7">
    <source>
        <dbReference type="ARBA" id="ARBA00038445"/>
    </source>
</evidence>
<dbReference type="Pfam" id="PF10502">
    <property type="entry name" value="Peptidase_S26"/>
    <property type="match status" value="2"/>
</dbReference>
<sequence length="149" mass="16644">MSTYFQKFASFTGQIIQYGCILHCTVNYLGELVMCQGPSMEPTLFSDDVIFTEHITPTINKVSRGDIVIAKCPSNPQQNICKRVVALQGDKIRTGFTSHIVPIGHVWLEGDNSTNSCDSRNYGPVPLGLIKSRAVLKIWPFKNMMFLTD</sequence>
<evidence type="ECO:0000259" key="10">
    <source>
        <dbReference type="Pfam" id="PF10502"/>
    </source>
</evidence>
<keyword evidence="12" id="KW-1185">Reference proteome</keyword>
<evidence type="ECO:0000313" key="11">
    <source>
        <dbReference type="EMBL" id="CAH0560215.1"/>
    </source>
</evidence>
<evidence type="ECO:0000256" key="9">
    <source>
        <dbReference type="RuleBase" id="RU362041"/>
    </source>
</evidence>
<dbReference type="CDD" id="cd06530">
    <property type="entry name" value="S26_SPase_I"/>
    <property type="match status" value="1"/>
</dbReference>
<keyword evidence="4 9" id="KW-0378">Hydrolase</keyword>
<keyword evidence="3 9" id="KW-0999">Mitochondrion inner membrane</keyword>
<evidence type="ECO:0000256" key="8">
    <source>
        <dbReference type="PIRSR" id="PIRSR600223-1"/>
    </source>
</evidence>
<dbReference type="EC" id="3.4.21.-" evidence="9"/>
<dbReference type="PANTHER" id="PTHR12383">
    <property type="entry name" value="PROTEASE FAMILY S26 MITOCHONDRIAL INNER MEMBRANE PROTEASE-RELATED"/>
    <property type="match status" value="1"/>
</dbReference>
<keyword evidence="9" id="KW-0645">Protease</keyword>
<feature type="active site" evidence="8">
    <location>
        <position position="39"/>
    </location>
</feature>
<comment type="subunit">
    <text evidence="2">Heterodimer of 2 subunits, IMMPL1 and IMMPL2.</text>
</comment>
<evidence type="ECO:0000256" key="2">
    <source>
        <dbReference type="ARBA" id="ARBA00011805"/>
    </source>
</evidence>
<comment type="subcellular location">
    <subcellularLocation>
        <location evidence="1 9">Mitochondrion inner membrane</location>
    </subcellularLocation>
</comment>
<evidence type="ECO:0000256" key="6">
    <source>
        <dbReference type="ARBA" id="ARBA00023136"/>
    </source>
</evidence>
<dbReference type="PANTHER" id="PTHR12383:SF16">
    <property type="entry name" value="MITOCHONDRIAL INNER MEMBRANE PROTEASE SUBUNIT 1"/>
    <property type="match status" value="1"/>
</dbReference>
<comment type="similarity">
    <text evidence="7">Belongs to the peptidase S26 family. IMP1 subfamily.</text>
</comment>
<dbReference type="EMBL" id="OV121138">
    <property type="protein sequence ID" value="CAH0560215.1"/>
    <property type="molecule type" value="Genomic_DNA"/>
</dbReference>
<dbReference type="InterPro" id="IPR000223">
    <property type="entry name" value="Pept_S26A_signal_pept_1"/>
</dbReference>
<feature type="domain" description="Peptidase S26" evidence="10">
    <location>
        <begin position="99"/>
        <end position="139"/>
    </location>
</feature>
<proteinExistence type="inferred from homology"/>
<dbReference type="GO" id="GO:0004252">
    <property type="term" value="F:serine-type endopeptidase activity"/>
    <property type="evidence" value="ECO:0007669"/>
    <property type="project" value="InterPro"/>
</dbReference>
<keyword evidence="5 9" id="KW-0496">Mitochondrion</keyword>
<evidence type="ECO:0000313" key="12">
    <source>
        <dbReference type="Proteomes" id="UP001154078"/>
    </source>
</evidence>
<dbReference type="GO" id="GO:0006627">
    <property type="term" value="P:protein processing involved in protein targeting to mitochondrion"/>
    <property type="evidence" value="ECO:0007669"/>
    <property type="project" value="TreeGrafter"/>
</dbReference>
<name>A0A9P0BCL4_BRAAE</name>
<keyword evidence="6" id="KW-0472">Membrane</keyword>
<evidence type="ECO:0000256" key="5">
    <source>
        <dbReference type="ARBA" id="ARBA00023128"/>
    </source>
</evidence>
<dbReference type="OrthoDB" id="308440at2759"/>
<evidence type="ECO:0000256" key="3">
    <source>
        <dbReference type="ARBA" id="ARBA00022792"/>
    </source>
</evidence>
<dbReference type="NCBIfam" id="TIGR02227">
    <property type="entry name" value="sigpep_I_bact"/>
    <property type="match status" value="1"/>
</dbReference>
<gene>
    <name evidence="11" type="ORF">MELIAE_LOCUS10004</name>
</gene>
<organism evidence="11 12">
    <name type="scientific">Brassicogethes aeneus</name>
    <name type="common">Rape pollen beetle</name>
    <name type="synonym">Meligethes aeneus</name>
    <dbReference type="NCBI Taxonomy" id="1431903"/>
    <lineage>
        <taxon>Eukaryota</taxon>
        <taxon>Metazoa</taxon>
        <taxon>Ecdysozoa</taxon>
        <taxon>Arthropoda</taxon>
        <taxon>Hexapoda</taxon>
        <taxon>Insecta</taxon>
        <taxon>Pterygota</taxon>
        <taxon>Neoptera</taxon>
        <taxon>Endopterygota</taxon>
        <taxon>Coleoptera</taxon>
        <taxon>Polyphaga</taxon>
        <taxon>Cucujiformia</taxon>
        <taxon>Nitidulidae</taxon>
        <taxon>Meligethinae</taxon>
        <taxon>Brassicogethes</taxon>
    </lineage>
</organism>
<protein>
    <recommendedName>
        <fullName evidence="9">Mitochondrial inner membrane protease subunit</fullName>
        <ecNumber evidence="9">3.4.21.-</ecNumber>
    </recommendedName>
</protein>
<dbReference type="PRINTS" id="PR00727">
    <property type="entry name" value="LEADERPTASE"/>
</dbReference>
<reference evidence="11" key="1">
    <citation type="submission" date="2021-12" db="EMBL/GenBank/DDBJ databases">
        <authorList>
            <person name="King R."/>
        </authorList>
    </citation>
    <scope>NUCLEOTIDE SEQUENCE</scope>
</reference>
<dbReference type="SUPFAM" id="SSF51306">
    <property type="entry name" value="LexA/Signal peptidase"/>
    <property type="match status" value="1"/>
</dbReference>
<dbReference type="GO" id="GO:0006465">
    <property type="term" value="P:signal peptide processing"/>
    <property type="evidence" value="ECO:0007669"/>
    <property type="project" value="InterPro"/>
</dbReference>
<feature type="active site" evidence="8">
    <location>
        <position position="82"/>
    </location>
</feature>
<evidence type="ECO:0000256" key="1">
    <source>
        <dbReference type="ARBA" id="ARBA00004273"/>
    </source>
</evidence>
<dbReference type="Gene3D" id="2.10.109.10">
    <property type="entry name" value="Umud Fragment, subunit A"/>
    <property type="match status" value="1"/>
</dbReference>
<accession>A0A9P0BCL4</accession>
<dbReference type="InterPro" id="IPR036286">
    <property type="entry name" value="LexA/Signal_pep-like_sf"/>
</dbReference>